<accession>A0ACB9M7E2</accession>
<organism evidence="1 2">
    <name type="scientific">Melastoma candidum</name>
    <dbReference type="NCBI Taxonomy" id="119954"/>
    <lineage>
        <taxon>Eukaryota</taxon>
        <taxon>Viridiplantae</taxon>
        <taxon>Streptophyta</taxon>
        <taxon>Embryophyta</taxon>
        <taxon>Tracheophyta</taxon>
        <taxon>Spermatophyta</taxon>
        <taxon>Magnoliopsida</taxon>
        <taxon>eudicotyledons</taxon>
        <taxon>Gunneridae</taxon>
        <taxon>Pentapetalae</taxon>
        <taxon>rosids</taxon>
        <taxon>malvids</taxon>
        <taxon>Myrtales</taxon>
        <taxon>Melastomataceae</taxon>
        <taxon>Melastomatoideae</taxon>
        <taxon>Melastomateae</taxon>
        <taxon>Melastoma</taxon>
    </lineage>
</organism>
<dbReference type="Proteomes" id="UP001057402">
    <property type="component" value="Chromosome 10"/>
</dbReference>
<protein>
    <submittedName>
        <fullName evidence="1">Uncharacterized protein</fullName>
    </submittedName>
</protein>
<keyword evidence="2" id="KW-1185">Reference proteome</keyword>
<evidence type="ECO:0000313" key="1">
    <source>
        <dbReference type="EMBL" id="KAI4320234.1"/>
    </source>
</evidence>
<name>A0ACB9M7E2_9MYRT</name>
<proteinExistence type="predicted"/>
<gene>
    <name evidence="1" type="ORF">MLD38_033736</name>
</gene>
<sequence>MYQDLVTNARSYDCSGIGRNGGQITCFLFQTPCTNRDQYIFWDAFDPMEAVNVLMARKAFNGNPSITYQINIEQLANILESFDEINFLLSDKLSSLFDSSGFLLLCKSAFGATSELL</sequence>
<evidence type="ECO:0000313" key="2">
    <source>
        <dbReference type="Proteomes" id="UP001057402"/>
    </source>
</evidence>
<reference evidence="2" key="1">
    <citation type="journal article" date="2023" name="Front. Plant Sci.">
        <title>Chromosomal-level genome assembly of Melastoma candidum provides insights into trichome evolution.</title>
        <authorList>
            <person name="Zhong Y."/>
            <person name="Wu W."/>
            <person name="Sun C."/>
            <person name="Zou P."/>
            <person name="Liu Y."/>
            <person name="Dai S."/>
            <person name="Zhou R."/>
        </authorList>
    </citation>
    <scope>NUCLEOTIDE SEQUENCE [LARGE SCALE GENOMIC DNA]</scope>
</reference>
<dbReference type="EMBL" id="CM042889">
    <property type="protein sequence ID" value="KAI4320234.1"/>
    <property type="molecule type" value="Genomic_DNA"/>
</dbReference>
<comment type="caution">
    <text evidence="1">The sequence shown here is derived from an EMBL/GenBank/DDBJ whole genome shotgun (WGS) entry which is preliminary data.</text>
</comment>